<sequence>MFYLITQYLPQCYTQLEDITYNFSEAGHGKSSADGIGGYIKKLADDQVKYGTDVSNFDSLLSILRDRVKSVYIDCVAEEEISNIDAILPENFKPFVGTMKDYEEYIDYLDYVEEQLQRERIPKRYIRDAENPMEFFDEQFWARYRFAKETVRDTLLGLVVDGLQKPNNRGLPIPPILQLLVCLRFYATCNFQIVSGDLCGISQASISIIIKRVSILIAERLGDFIRFPQTRQGLRTNITKFYEVARFPNVSGCIDCTHIRIVNPGGDNAEVFRNRKGFFSVNVQVVSGPKREIMDIVVRHPGSSHDSVIFDRSALRVRMERGDIPGVLLGDNGYACRNYLLTPVLHPAVLYNIGLRDNEEDFEENVVDDVPAARNINDAEWGLDFRRRFIQQHFTQ</sequence>
<organism evidence="1 2">
    <name type="scientific">Holotrichia oblita</name>
    <name type="common">Chafer beetle</name>
    <dbReference type="NCBI Taxonomy" id="644536"/>
    <lineage>
        <taxon>Eukaryota</taxon>
        <taxon>Metazoa</taxon>
        <taxon>Ecdysozoa</taxon>
        <taxon>Arthropoda</taxon>
        <taxon>Hexapoda</taxon>
        <taxon>Insecta</taxon>
        <taxon>Pterygota</taxon>
        <taxon>Neoptera</taxon>
        <taxon>Endopterygota</taxon>
        <taxon>Coleoptera</taxon>
        <taxon>Polyphaga</taxon>
        <taxon>Scarabaeiformia</taxon>
        <taxon>Scarabaeidae</taxon>
        <taxon>Melolonthinae</taxon>
        <taxon>Holotrichia</taxon>
    </lineage>
</organism>
<evidence type="ECO:0000313" key="2">
    <source>
        <dbReference type="Proteomes" id="UP001056778"/>
    </source>
</evidence>
<proteinExistence type="predicted"/>
<dbReference type="EMBL" id="CM043023">
    <property type="protein sequence ID" value="KAI4455681.1"/>
    <property type="molecule type" value="Genomic_DNA"/>
</dbReference>
<dbReference type="Proteomes" id="UP001056778">
    <property type="component" value="Chromosome 9"/>
</dbReference>
<keyword evidence="2" id="KW-1185">Reference proteome</keyword>
<reference evidence="1" key="1">
    <citation type="submission" date="2022-04" db="EMBL/GenBank/DDBJ databases">
        <title>Chromosome-scale genome assembly of Holotrichia oblita Faldermann.</title>
        <authorList>
            <person name="Rongchong L."/>
        </authorList>
    </citation>
    <scope>NUCLEOTIDE SEQUENCE</scope>
    <source>
        <strain evidence="1">81SQS9</strain>
    </source>
</reference>
<evidence type="ECO:0000313" key="1">
    <source>
        <dbReference type="EMBL" id="KAI4455681.1"/>
    </source>
</evidence>
<accession>A0ACB9SKJ2</accession>
<name>A0ACB9SKJ2_HOLOL</name>
<gene>
    <name evidence="1" type="ORF">MML48_9g00012280</name>
</gene>
<comment type="caution">
    <text evidence="1">The sequence shown here is derived from an EMBL/GenBank/DDBJ whole genome shotgun (WGS) entry which is preliminary data.</text>
</comment>
<protein>
    <submittedName>
        <fullName evidence="1">Uncharacterized protein</fullName>
    </submittedName>
</protein>